<keyword evidence="12" id="KW-0175">Coiled coil</keyword>
<dbReference type="Gene3D" id="3.80.10.10">
    <property type="entry name" value="Ribonuclease Inhibitor"/>
    <property type="match status" value="1"/>
</dbReference>
<evidence type="ECO:0000256" key="3">
    <source>
        <dbReference type="ARBA" id="ARBA00022614"/>
    </source>
</evidence>
<dbReference type="InterPro" id="IPR038005">
    <property type="entry name" value="RX-like_CC"/>
</dbReference>
<keyword evidence="6" id="KW-0677">Repeat</keyword>
<organism evidence="18">
    <name type="scientific">Triticum aestivum</name>
    <name type="common">Wheat</name>
    <dbReference type="NCBI Taxonomy" id="4565"/>
    <lineage>
        <taxon>Eukaryota</taxon>
        <taxon>Viridiplantae</taxon>
        <taxon>Streptophyta</taxon>
        <taxon>Embryophyta</taxon>
        <taxon>Tracheophyta</taxon>
        <taxon>Spermatophyta</taxon>
        <taxon>Magnoliopsida</taxon>
        <taxon>Liliopsida</taxon>
        <taxon>Poales</taxon>
        <taxon>Poaceae</taxon>
        <taxon>BOP clade</taxon>
        <taxon>Pooideae</taxon>
        <taxon>Triticodae</taxon>
        <taxon>Triticeae</taxon>
        <taxon>Triticinae</taxon>
        <taxon>Triticum</taxon>
    </lineage>
</organism>
<dbReference type="GO" id="GO:0002758">
    <property type="term" value="P:innate immune response-activating signaling pathway"/>
    <property type="evidence" value="ECO:0007669"/>
    <property type="project" value="UniProtKB-ARBA"/>
</dbReference>
<evidence type="ECO:0000256" key="5">
    <source>
        <dbReference type="ARBA" id="ARBA00022692"/>
    </source>
</evidence>
<feature type="domain" description="Protein kinase" evidence="16">
    <location>
        <begin position="33"/>
        <end position="317"/>
    </location>
</feature>
<dbReference type="GO" id="GO:0009626">
    <property type="term" value="P:plant-type hypersensitive response"/>
    <property type="evidence" value="ECO:0007669"/>
    <property type="project" value="UniProtKB-ARBA"/>
</dbReference>
<dbReference type="FunFam" id="3.40.50.300:FF:001091">
    <property type="entry name" value="Probable disease resistance protein At1g61300"/>
    <property type="match status" value="1"/>
</dbReference>
<evidence type="ECO:0000256" key="6">
    <source>
        <dbReference type="ARBA" id="ARBA00022737"/>
    </source>
</evidence>
<evidence type="ECO:0000256" key="8">
    <source>
        <dbReference type="ARBA" id="ARBA00022777"/>
    </source>
</evidence>
<name>A0A3B6PCX4_WHEAT</name>
<keyword evidence="11" id="KW-1133">Transmembrane helix</keyword>
<keyword evidence="10 14" id="KW-0067">ATP-binding</keyword>
<proteinExistence type="inferred from homology"/>
<dbReference type="Proteomes" id="UP000019116">
    <property type="component" value="Chromosome 6B"/>
</dbReference>
<dbReference type="InterPro" id="IPR027417">
    <property type="entry name" value="P-loop_NTPase"/>
</dbReference>
<reference evidence="18" key="1">
    <citation type="submission" date="2018-08" db="EMBL/GenBank/DDBJ databases">
        <authorList>
            <person name="Rossello M."/>
        </authorList>
    </citation>
    <scope>NUCLEOTIDE SEQUENCE [LARGE SCALE GENOMIC DNA]</scope>
    <source>
        <strain evidence="18">cv. Chinese Spring</strain>
    </source>
</reference>
<dbReference type="SUPFAM" id="SSF49354">
    <property type="entry name" value="PapD-like"/>
    <property type="match status" value="1"/>
</dbReference>
<dbReference type="SUPFAM" id="SSF52540">
    <property type="entry name" value="P-loop containing nucleoside triphosphate hydrolases"/>
    <property type="match status" value="1"/>
</dbReference>
<dbReference type="RefSeq" id="XP_044408515.1">
    <property type="nucleotide sequence ID" value="XM_044552580.1"/>
</dbReference>
<keyword evidence="8" id="KW-0418">Kinase</keyword>
<comment type="subcellular location">
    <subcellularLocation>
        <location evidence="1">Cell membrane</location>
        <topology evidence="1">Single-pass membrane protein</topology>
    </subcellularLocation>
</comment>
<sequence length="1530" mass="174083">MEDQASVLEDILNGAEEPKDLPLTLLEHITGNFSEDRKIGQGGFGEVYQGELRKGVVVAVKRMYVNEHTVNDVAFRREVKSLMKINHQNVVRFLGFCSSARQIYKKVDGSTDPNFINVRERLLCLEYINNGSLDKHINDELRGLEWETRYDIITGICKGLTHLNENNIIHMDLKPANILLDDHMIPKITDFGLSRPDENSHTTGQRFGTRGYFAPEYEKFGKTSFECDIYSLGIIIIELVTGRKGTAEKEKVLRRWRHRWNKPPTLPQYHQVTRCLDVAVRCMEEEPGHRPSISEIIRILSETARTDGHIGQESTYLDDDMLRIEPLELKHNQEMSWSVKITNKTNACFAFNIKGPSKQYNIYPDKGIVTAGCNGCFVKITVRASQVTQNGDRFIVRSTKVSQGLTPEDITEHVFHEEPPSKVVDEVDLIILNETTDFLENIRSREDTNMSAEEVHEAKRWKIAESVSRKGKMKVCCSENEEATSNDINSSARGQSTKQKEQFNLHPLQSFSRNYPTNLRYLENSNNRAVDLRTGAMGSLLDKMGKLLGEDNSLEDNIKKDIKSFSEKLRKMDQTLRKLGKLDGVKIWVDLVRALSYNIEDMVDGFLVHVEPLPSSGFRELKNEGLKLWKNGMIAHHKIGDVIRDIKNQVQEVANMQENYNFDVSNIVANATTKAVINIRISARYVDEGQLIRIEARRGELISLFDKDGDVPNENLKIVSIVGMGGLGKTTLANAVYKKIEAEYRYRAFVSVGQNPDVEKVLKNILSKLVMDFNAANLDEWQVIDKLQDLLNNERYLIVIDDVWDSSSWNIIKSALPRNCYGSRVITTTRIEHVALACCNFDIKYVYKIKELSVEDSKSLLFSRIFGTDKGWPLTPKIEEISISILKTCGGMPLAINSIASLIACDKSEPNWEYVWKSLHGMVEGNTGLGNLEHILDLSYIHLPDPLKACLLYVSKYQEDHEIDKNDLLRQWVAEGFVPVNNNSVLDAEDIAEDYFKKLISMCLIQPVNTDYNNEVLSCKVHDIVLDLMRSKSTEMNFIHAIDHLKDVTGEIRRVSVSVSSRNRDDDTKIMELINKKSLSHVRSVLLYQHSAESVSLLPGFLELKYLRVVELEDFSYVNKDLNLTSISGLLLLRYLKVVSHRFKHLKLPNQIGELQQLETIELRGFSLKTYPSDIISLPWLSHLEYRNVGSCVVLPEGIDRLKSLRTLVGVDVYTSSVKNIYGLSKLTKLRKLDIGLSTNIEDNEANNTRTAALHSSISKLSASLRIFTLANENWKIEDVRGWSSTPLFPAGSHIRELDLRSCNFETCPEWIGQLYGLTSLRISVREVADGVSIVASLPSLVVFHLDCALIAGETEERVVISGNDWAFKALKHLRFHCALAPVTFEAGAMPLLEKLQMLFRSDMTPQFLPSGIKHLPSGTLKQINLEVTSLGRIGDLKNWETRMDSYEAKWEKEIRKLRPMLKREFEKHHGGAYIVFDNEEEYEKHDEVEDEGVNDEEDYEEDDDETDEDDVDEEEDEATYQENGSQTPL</sequence>
<keyword evidence="3" id="KW-0433">Leucine-rich repeat</keyword>
<accession>A0A3B6PCX4</accession>
<dbReference type="InterPro" id="IPR055414">
    <property type="entry name" value="LRR_R13L4/SHOC2-like"/>
</dbReference>
<dbReference type="SUPFAM" id="SSF52058">
    <property type="entry name" value="L domain-like"/>
    <property type="match status" value="1"/>
</dbReference>
<dbReference type="SMR" id="A0A3B6PCX4"/>
<dbReference type="Gene3D" id="3.30.200.20">
    <property type="entry name" value="Phosphorylase Kinase, domain 1"/>
    <property type="match status" value="1"/>
</dbReference>
<keyword evidence="9" id="KW-0611">Plant defense</keyword>
<evidence type="ECO:0000256" key="1">
    <source>
        <dbReference type="ARBA" id="ARBA00004162"/>
    </source>
</evidence>
<evidence type="ECO:0000256" key="9">
    <source>
        <dbReference type="ARBA" id="ARBA00022821"/>
    </source>
</evidence>
<evidence type="ECO:0000256" key="14">
    <source>
        <dbReference type="PROSITE-ProRule" id="PRU10141"/>
    </source>
</evidence>
<dbReference type="PANTHER" id="PTHR45707">
    <property type="entry name" value="C2 CALCIUM/LIPID-BINDING PLANT PHOSPHORIBOSYLTRANSFERASE FAMILY PROTEIN"/>
    <property type="match status" value="1"/>
</dbReference>
<feature type="binding site" evidence="14">
    <location>
        <position position="61"/>
    </location>
    <ligand>
        <name>ATP</name>
        <dbReference type="ChEBI" id="CHEBI:30616"/>
    </ligand>
</feature>
<dbReference type="InterPro" id="IPR008271">
    <property type="entry name" value="Ser/Thr_kinase_AS"/>
</dbReference>
<dbReference type="InterPro" id="IPR042197">
    <property type="entry name" value="Apaf_helical"/>
</dbReference>
<evidence type="ECO:0000259" key="17">
    <source>
        <dbReference type="PROSITE" id="PS50202"/>
    </source>
</evidence>
<dbReference type="Gramene" id="TraesCS6B03G0010300.1">
    <property type="protein sequence ID" value="TraesCS6B03G0010300.1.CDS"/>
    <property type="gene ID" value="TraesCS6B03G0010300"/>
</dbReference>
<dbReference type="Gene3D" id="1.10.510.10">
    <property type="entry name" value="Transferase(Phosphotransferase) domain 1"/>
    <property type="match status" value="1"/>
</dbReference>
<dbReference type="FunFam" id="1.10.10.10:FF:000322">
    <property type="entry name" value="Probable disease resistance protein At1g63360"/>
    <property type="match status" value="1"/>
</dbReference>
<dbReference type="InterPro" id="IPR013783">
    <property type="entry name" value="Ig-like_fold"/>
</dbReference>
<dbReference type="Gene3D" id="1.20.5.4130">
    <property type="match status" value="1"/>
</dbReference>
<dbReference type="PROSITE" id="PS00107">
    <property type="entry name" value="PROTEIN_KINASE_ATP"/>
    <property type="match status" value="1"/>
</dbReference>
<dbReference type="GO" id="GO:0005524">
    <property type="term" value="F:ATP binding"/>
    <property type="evidence" value="ECO:0007669"/>
    <property type="project" value="UniProtKB-UniRule"/>
</dbReference>
<keyword evidence="5" id="KW-0812">Transmembrane</keyword>
<keyword evidence="7 14" id="KW-0547">Nucleotide-binding</keyword>
<comment type="similarity">
    <text evidence="2">Belongs to the disease resistance NB-LRR family.</text>
</comment>
<dbReference type="InterPro" id="IPR011009">
    <property type="entry name" value="Kinase-like_dom_sf"/>
</dbReference>
<dbReference type="GO" id="GO:0004672">
    <property type="term" value="F:protein kinase activity"/>
    <property type="evidence" value="ECO:0007669"/>
    <property type="project" value="InterPro"/>
</dbReference>
<evidence type="ECO:0008006" key="20">
    <source>
        <dbReference type="Google" id="ProtNLM"/>
    </source>
</evidence>
<evidence type="ECO:0000313" key="18">
    <source>
        <dbReference type="EnsemblPlants" id="TraesCS6B02G008400.1"/>
    </source>
</evidence>
<dbReference type="GO" id="GO:0005886">
    <property type="term" value="C:plasma membrane"/>
    <property type="evidence" value="ECO:0007669"/>
    <property type="project" value="UniProtKB-SubCell"/>
</dbReference>
<dbReference type="InterPro" id="IPR008962">
    <property type="entry name" value="PapD-like_sf"/>
</dbReference>
<dbReference type="OrthoDB" id="688105at2759"/>
<evidence type="ECO:0000256" key="13">
    <source>
        <dbReference type="ARBA" id="ARBA00023136"/>
    </source>
</evidence>
<evidence type="ECO:0000313" key="19">
    <source>
        <dbReference type="Proteomes" id="UP000019116"/>
    </source>
</evidence>
<dbReference type="InterPro" id="IPR000719">
    <property type="entry name" value="Prot_kinase_dom"/>
</dbReference>
<keyword evidence="4" id="KW-0808">Transferase</keyword>
<dbReference type="EnsemblPlants" id="TraesCS6B02G008400.1">
    <property type="protein sequence ID" value="TraesCS6B02G008400.1"/>
    <property type="gene ID" value="TraesCS6B02G008400"/>
</dbReference>
<dbReference type="Pfam" id="PF23559">
    <property type="entry name" value="WHD_DRP"/>
    <property type="match status" value="1"/>
</dbReference>
<dbReference type="GO" id="GO:0042742">
    <property type="term" value="P:defense response to bacterium"/>
    <property type="evidence" value="ECO:0007669"/>
    <property type="project" value="UniProtKB-ARBA"/>
</dbReference>
<dbReference type="Gene3D" id="2.60.40.10">
    <property type="entry name" value="Immunoglobulins"/>
    <property type="match status" value="1"/>
</dbReference>
<evidence type="ECO:0000256" key="4">
    <source>
        <dbReference type="ARBA" id="ARBA00022679"/>
    </source>
</evidence>
<feature type="region of interest" description="Disordered" evidence="15">
    <location>
        <begin position="1477"/>
        <end position="1530"/>
    </location>
</feature>
<feature type="domain" description="MSP" evidence="17">
    <location>
        <begin position="309"/>
        <end position="433"/>
    </location>
</feature>
<dbReference type="PANTHER" id="PTHR45707:SF50">
    <property type="entry name" value="VESICLE-ASSOCIATED PROTEIN 1-1"/>
    <property type="match status" value="1"/>
</dbReference>
<dbReference type="GO" id="GO:0043531">
    <property type="term" value="F:ADP binding"/>
    <property type="evidence" value="ECO:0007669"/>
    <property type="project" value="InterPro"/>
</dbReference>
<dbReference type="PRINTS" id="PR00364">
    <property type="entry name" value="DISEASERSIST"/>
</dbReference>
<reference evidence="18" key="2">
    <citation type="submission" date="2018-10" db="UniProtKB">
        <authorList>
            <consortium name="EnsemblPlants"/>
        </authorList>
    </citation>
    <scope>IDENTIFICATION</scope>
</reference>
<keyword evidence="13" id="KW-0472">Membrane</keyword>
<evidence type="ECO:0000256" key="11">
    <source>
        <dbReference type="ARBA" id="ARBA00022989"/>
    </source>
</evidence>
<evidence type="ECO:0000256" key="12">
    <source>
        <dbReference type="ARBA" id="ARBA00023054"/>
    </source>
</evidence>
<evidence type="ECO:0000256" key="15">
    <source>
        <dbReference type="SAM" id="MobiDB-lite"/>
    </source>
</evidence>
<dbReference type="InterPro" id="IPR041118">
    <property type="entry name" value="Rx_N"/>
</dbReference>
<evidence type="ECO:0000256" key="10">
    <source>
        <dbReference type="ARBA" id="ARBA00022840"/>
    </source>
</evidence>
<dbReference type="Gramene" id="TraesCS6B02G008400.1">
    <property type="protein sequence ID" value="TraesCS6B02G008400.1"/>
    <property type="gene ID" value="TraesCS6B02G008400"/>
</dbReference>
<dbReference type="Pfam" id="PF18052">
    <property type="entry name" value="Rx_N"/>
    <property type="match status" value="1"/>
</dbReference>
<dbReference type="Pfam" id="PF00069">
    <property type="entry name" value="Pkinase"/>
    <property type="match status" value="1"/>
</dbReference>
<dbReference type="SUPFAM" id="SSF56112">
    <property type="entry name" value="Protein kinase-like (PK-like)"/>
    <property type="match status" value="1"/>
</dbReference>
<dbReference type="InterPro" id="IPR058922">
    <property type="entry name" value="WHD_DRP"/>
</dbReference>
<dbReference type="Gene3D" id="3.40.50.300">
    <property type="entry name" value="P-loop containing nucleotide triphosphate hydrolases"/>
    <property type="match status" value="1"/>
</dbReference>
<gene>
    <name evidence="18" type="primary">LOC123133034</name>
</gene>
<dbReference type="Pfam" id="PF23598">
    <property type="entry name" value="LRR_14"/>
    <property type="match status" value="1"/>
</dbReference>
<protein>
    <recommendedName>
        <fullName evidence="20">Protein kinase domain-containing protein</fullName>
    </recommendedName>
</protein>
<dbReference type="PROSITE" id="PS50011">
    <property type="entry name" value="PROTEIN_KINASE_DOM"/>
    <property type="match status" value="1"/>
</dbReference>
<dbReference type="Pfam" id="PF00635">
    <property type="entry name" value="Motile_Sperm"/>
    <property type="match status" value="1"/>
</dbReference>
<dbReference type="CDD" id="cd14798">
    <property type="entry name" value="RX-CC_like"/>
    <property type="match status" value="1"/>
</dbReference>
<dbReference type="Gene3D" id="1.10.10.10">
    <property type="entry name" value="Winged helix-like DNA-binding domain superfamily/Winged helix DNA-binding domain"/>
    <property type="match status" value="1"/>
</dbReference>
<dbReference type="PROSITE" id="PS00108">
    <property type="entry name" value="PROTEIN_KINASE_ST"/>
    <property type="match status" value="1"/>
</dbReference>
<dbReference type="InterPro" id="IPR000535">
    <property type="entry name" value="MSP_dom"/>
</dbReference>
<dbReference type="InterPro" id="IPR002182">
    <property type="entry name" value="NB-ARC"/>
</dbReference>
<feature type="compositionally biased region" description="Acidic residues" evidence="15">
    <location>
        <begin position="1489"/>
        <end position="1520"/>
    </location>
</feature>
<dbReference type="KEGG" id="taes:123133034"/>
<dbReference type="Gene3D" id="1.10.8.430">
    <property type="entry name" value="Helical domain of apoptotic protease-activating factors"/>
    <property type="match status" value="1"/>
</dbReference>
<evidence type="ECO:0000259" key="16">
    <source>
        <dbReference type="PROSITE" id="PS50011"/>
    </source>
</evidence>
<evidence type="ECO:0000256" key="2">
    <source>
        <dbReference type="ARBA" id="ARBA00008894"/>
    </source>
</evidence>
<dbReference type="PROSITE" id="PS50202">
    <property type="entry name" value="MSP"/>
    <property type="match status" value="1"/>
</dbReference>
<keyword evidence="19" id="KW-1185">Reference proteome</keyword>
<dbReference type="SMART" id="SM00220">
    <property type="entry name" value="S_TKc"/>
    <property type="match status" value="1"/>
</dbReference>
<dbReference type="InterPro" id="IPR032675">
    <property type="entry name" value="LRR_dom_sf"/>
</dbReference>
<dbReference type="Pfam" id="PF00931">
    <property type="entry name" value="NB-ARC"/>
    <property type="match status" value="1"/>
</dbReference>
<evidence type="ECO:0000256" key="7">
    <source>
        <dbReference type="ARBA" id="ARBA00022741"/>
    </source>
</evidence>
<dbReference type="InterPro" id="IPR036388">
    <property type="entry name" value="WH-like_DNA-bd_sf"/>
</dbReference>
<dbReference type="GeneID" id="123133034"/>
<dbReference type="InterPro" id="IPR017441">
    <property type="entry name" value="Protein_kinase_ATP_BS"/>
</dbReference>
<feature type="compositionally biased region" description="Polar residues" evidence="15">
    <location>
        <begin position="1521"/>
        <end position="1530"/>
    </location>
</feature>